<dbReference type="PROSITE" id="PS50929">
    <property type="entry name" value="ABC_TM1F"/>
    <property type="match status" value="2"/>
</dbReference>
<evidence type="ECO:0000256" key="8">
    <source>
        <dbReference type="SAM" id="Phobius"/>
    </source>
</evidence>
<dbReference type="Proteomes" id="UP000799767">
    <property type="component" value="Unassembled WGS sequence"/>
</dbReference>
<evidence type="ECO:0000256" key="7">
    <source>
        <dbReference type="ARBA" id="ARBA00023136"/>
    </source>
</evidence>
<feature type="domain" description="ABC transmembrane type-1" evidence="10">
    <location>
        <begin position="779"/>
        <end position="1043"/>
    </location>
</feature>
<dbReference type="SUPFAM" id="SSF52540">
    <property type="entry name" value="P-loop containing nucleoside triphosphate hydrolases"/>
    <property type="match status" value="2"/>
</dbReference>
<proteinExistence type="predicted"/>
<feature type="transmembrane region" description="Helical" evidence="8">
    <location>
        <begin position="420"/>
        <end position="441"/>
    </location>
</feature>
<accession>A0A6A6Q1M4</accession>
<feature type="transmembrane region" description="Helical" evidence="8">
    <location>
        <begin position="760"/>
        <end position="780"/>
    </location>
</feature>
<name>A0A6A6Q1M4_9PEZI</name>
<evidence type="ECO:0000256" key="1">
    <source>
        <dbReference type="ARBA" id="ARBA00004141"/>
    </source>
</evidence>
<feature type="transmembrane region" description="Helical" evidence="8">
    <location>
        <begin position="792"/>
        <end position="814"/>
    </location>
</feature>
<keyword evidence="4" id="KW-0547">Nucleotide-binding</keyword>
<dbReference type="PROSITE" id="PS00211">
    <property type="entry name" value="ABC_TRANSPORTER_1"/>
    <property type="match status" value="1"/>
</dbReference>
<dbReference type="PANTHER" id="PTHR24223">
    <property type="entry name" value="ATP-BINDING CASSETTE SUB-FAMILY C"/>
    <property type="match status" value="1"/>
</dbReference>
<protein>
    <submittedName>
        <fullName evidence="11">Multidrug resistance-associated protein</fullName>
    </submittedName>
</protein>
<feature type="transmembrane region" description="Helical" evidence="8">
    <location>
        <begin position="981"/>
        <end position="1003"/>
    </location>
</feature>
<keyword evidence="2" id="KW-0813">Transport</keyword>
<sequence>MVLASGWMLDWTAAVGICWLSILEHQKSLRPSTPLTLYILVLILDDAYSLLTAGATGLRCSKAVLSACLFMLECQSKSSIVRSQYRHFSPETLAGLVDRAFFDWIKPILSTTSPFVVPPIDEAFSSNILAAQAIQDWSRTTREKYALLQSLFRVLCSPFLAAVPLRLGLIAFRYAQPPLMAVTVDFLHHPRSQNADHSPAVITLAALFIYTGLAVFNSTYRHQIDRLAVLTRGCLIGLLHHKTLHIHYAVTKPDDGRVMALLSNDVEALIPIAEIAHDTWAYLLEVVVGMVLLSQRIGWVSVMLLVGIFACSRVSRYVARHLHPRQKRWNQATQQRLAATSSALSALRSVKMAGATSLLRRNIVQLRQHELSEAAALRWVQVFYNASANALGIFAPALVFMTFALLASSRHTFVFDASTAYTTIAILAMVTHPANMVMTVVPKAIGMMTNVERLEAYLNEPDRDHDKHRSGGDTLVQIINASFCAGSENTPVLNGVDLVVQRNTIVVCLGPVGSGKTSLLKASQGELKCATGDVWLSYDRIGLCSQMPWLPQGSVKDAILGPTKAGEDIDHEWYQAVLGACSLVSDLQELPHRDQTDIGSRGINLSGGQRQRVALARALYARPHLLLLDDPFSALDAKTETTILQNLFGRNGFCRQVKDLTIIMTSNKVRHCTWADHVVLLEHGEVKKQGSWPKMQSEYGADLTVLHDTHPQSTHATAISEISSPSALQVRSTSPRSRNGQPGGFEACRYYIDAAGRTNLCMLVGFTATYSFCVTFPQYWLKWWTESVGHTLYYTTGYMTLSMLAWLATNGGMWTTVIRMAPSSGFALHSLLLDTTLGAHLSHFFSKDPGALLERFGQDMQLIDRGVPSYLSALAVQIFKLTVQSYLLFSANQTLAMTIPFCVIVVWVIQRRYLHASRQLQQIESEARSALASSFINTVEGLSTIRAFRWEKEYANINASRLDQSQRPWYISMCLQRWLNVVLDLLMAFVGVGVVVSVVYWSFIQDEGQAGIALNMVIVANTTLLRAVENWTTLEISLGAVTRLKAAVDSMPKEDRAGEDFIPPREWPSAGKVVLKDVQVSYNTESTALRNLNMTINAGQRVVLRGRTGSGKSTLLLALLRLLELDRGSILVDGIDLSRVPRSYIREHCFITIPQDPFIIPESSLRSNVDLSENCTDEQVMAVLRDAQLWRVLCRSNTSERGILATPLGALPPLTPGQCQLLSVARSILKLQELSRTDTKPIVLLDEATASLDAGTEQLVHQLIHRHFTENGLTVIMISHKIDAVLPKALPGIDRVVNMAFGAVV</sequence>
<evidence type="ECO:0000256" key="3">
    <source>
        <dbReference type="ARBA" id="ARBA00022692"/>
    </source>
</evidence>
<dbReference type="InterPro" id="IPR044726">
    <property type="entry name" value="ABCC_6TM_D2"/>
</dbReference>
<dbReference type="InterPro" id="IPR003439">
    <property type="entry name" value="ABC_transporter-like_ATP-bd"/>
</dbReference>
<dbReference type="PANTHER" id="PTHR24223:SF345">
    <property type="entry name" value="ABC MULTIDRUG TRANSPORTER (EUROFUNG)"/>
    <property type="match status" value="1"/>
</dbReference>
<dbReference type="Gene3D" id="3.40.50.300">
    <property type="entry name" value="P-loop containing nucleotide triphosphate hydrolases"/>
    <property type="match status" value="2"/>
</dbReference>
<dbReference type="Pfam" id="PF00005">
    <property type="entry name" value="ABC_tran"/>
    <property type="match status" value="2"/>
</dbReference>
<dbReference type="EMBL" id="MU001633">
    <property type="protein sequence ID" value="KAF2485879.1"/>
    <property type="molecule type" value="Genomic_DNA"/>
</dbReference>
<organism evidence="11 12">
    <name type="scientific">Neohortaea acidophila</name>
    <dbReference type="NCBI Taxonomy" id="245834"/>
    <lineage>
        <taxon>Eukaryota</taxon>
        <taxon>Fungi</taxon>
        <taxon>Dikarya</taxon>
        <taxon>Ascomycota</taxon>
        <taxon>Pezizomycotina</taxon>
        <taxon>Dothideomycetes</taxon>
        <taxon>Dothideomycetidae</taxon>
        <taxon>Mycosphaerellales</taxon>
        <taxon>Teratosphaeriaceae</taxon>
        <taxon>Neohortaea</taxon>
    </lineage>
</organism>
<keyword evidence="12" id="KW-1185">Reference proteome</keyword>
<evidence type="ECO:0000256" key="5">
    <source>
        <dbReference type="ARBA" id="ARBA00022840"/>
    </source>
</evidence>
<evidence type="ECO:0000313" key="12">
    <source>
        <dbReference type="Proteomes" id="UP000799767"/>
    </source>
</evidence>
<feature type="transmembrane region" description="Helical" evidence="8">
    <location>
        <begin position="297"/>
        <end position="319"/>
    </location>
</feature>
<evidence type="ECO:0000259" key="10">
    <source>
        <dbReference type="PROSITE" id="PS50929"/>
    </source>
</evidence>
<comment type="subcellular location">
    <subcellularLocation>
        <location evidence="1">Membrane</location>
        <topology evidence="1">Multi-pass membrane protein</topology>
    </subcellularLocation>
</comment>
<keyword evidence="5" id="KW-0067">ATP-binding</keyword>
<feature type="domain" description="ABC transporter" evidence="9">
    <location>
        <begin position="476"/>
        <end position="708"/>
    </location>
</feature>
<evidence type="ECO:0000256" key="6">
    <source>
        <dbReference type="ARBA" id="ARBA00022989"/>
    </source>
</evidence>
<keyword evidence="7 8" id="KW-0472">Membrane</keyword>
<dbReference type="InterPro" id="IPR011527">
    <property type="entry name" value="ABC1_TM_dom"/>
</dbReference>
<keyword evidence="6 8" id="KW-1133">Transmembrane helix</keyword>
<dbReference type="RefSeq" id="XP_033592448.1">
    <property type="nucleotide sequence ID" value="XM_033735972.1"/>
</dbReference>
<dbReference type="SUPFAM" id="SSF90123">
    <property type="entry name" value="ABC transporter transmembrane region"/>
    <property type="match status" value="2"/>
</dbReference>
<reference evidence="11" key="1">
    <citation type="journal article" date="2020" name="Stud. Mycol.">
        <title>101 Dothideomycetes genomes: a test case for predicting lifestyles and emergence of pathogens.</title>
        <authorList>
            <person name="Haridas S."/>
            <person name="Albert R."/>
            <person name="Binder M."/>
            <person name="Bloem J."/>
            <person name="Labutti K."/>
            <person name="Salamov A."/>
            <person name="Andreopoulos B."/>
            <person name="Baker S."/>
            <person name="Barry K."/>
            <person name="Bills G."/>
            <person name="Bluhm B."/>
            <person name="Cannon C."/>
            <person name="Castanera R."/>
            <person name="Culley D."/>
            <person name="Daum C."/>
            <person name="Ezra D."/>
            <person name="Gonzalez J."/>
            <person name="Henrissat B."/>
            <person name="Kuo A."/>
            <person name="Liang C."/>
            <person name="Lipzen A."/>
            <person name="Lutzoni F."/>
            <person name="Magnuson J."/>
            <person name="Mondo S."/>
            <person name="Nolan M."/>
            <person name="Ohm R."/>
            <person name="Pangilinan J."/>
            <person name="Park H.-J."/>
            <person name="Ramirez L."/>
            <person name="Alfaro M."/>
            <person name="Sun H."/>
            <person name="Tritt A."/>
            <person name="Yoshinaga Y."/>
            <person name="Zwiers L.-H."/>
            <person name="Turgeon B."/>
            <person name="Goodwin S."/>
            <person name="Spatafora J."/>
            <person name="Crous P."/>
            <person name="Grigoriev I."/>
        </authorList>
    </citation>
    <scope>NUCLEOTIDE SEQUENCE</scope>
    <source>
        <strain evidence="11">CBS 113389</strain>
    </source>
</reference>
<feature type="transmembrane region" description="Helical" evidence="8">
    <location>
        <begin position="886"/>
        <end position="909"/>
    </location>
</feature>
<dbReference type="CDD" id="cd18580">
    <property type="entry name" value="ABC_6TM_ABCC_D2"/>
    <property type="match status" value="1"/>
</dbReference>
<gene>
    <name evidence="11" type="ORF">BDY17DRAFT_316012</name>
</gene>
<evidence type="ECO:0000259" key="9">
    <source>
        <dbReference type="PROSITE" id="PS50893"/>
    </source>
</evidence>
<dbReference type="GO" id="GO:0016887">
    <property type="term" value="F:ATP hydrolysis activity"/>
    <property type="evidence" value="ECO:0007669"/>
    <property type="project" value="InterPro"/>
</dbReference>
<dbReference type="OrthoDB" id="6500128at2759"/>
<evidence type="ECO:0000313" key="11">
    <source>
        <dbReference type="EMBL" id="KAF2485879.1"/>
    </source>
</evidence>
<feature type="domain" description="ABC transmembrane type-1" evidence="10">
    <location>
        <begin position="160"/>
        <end position="446"/>
    </location>
</feature>
<dbReference type="GO" id="GO:0140359">
    <property type="term" value="F:ABC-type transporter activity"/>
    <property type="evidence" value="ECO:0007669"/>
    <property type="project" value="InterPro"/>
</dbReference>
<dbReference type="Pfam" id="PF00664">
    <property type="entry name" value="ABC_membrane"/>
    <property type="match status" value="2"/>
</dbReference>
<dbReference type="InterPro" id="IPR036640">
    <property type="entry name" value="ABC1_TM_sf"/>
</dbReference>
<dbReference type="InterPro" id="IPR050173">
    <property type="entry name" value="ABC_transporter_C-like"/>
</dbReference>
<dbReference type="GeneID" id="54476974"/>
<dbReference type="Gene3D" id="1.20.1560.10">
    <property type="entry name" value="ABC transporter type 1, transmembrane domain"/>
    <property type="match status" value="2"/>
</dbReference>
<keyword evidence="3 8" id="KW-0812">Transmembrane</keyword>
<dbReference type="SMART" id="SM00382">
    <property type="entry name" value="AAA"/>
    <property type="match status" value="2"/>
</dbReference>
<dbReference type="InterPro" id="IPR017871">
    <property type="entry name" value="ABC_transporter-like_CS"/>
</dbReference>
<feature type="transmembrane region" description="Helical" evidence="8">
    <location>
        <begin position="826"/>
        <end position="845"/>
    </location>
</feature>
<dbReference type="PROSITE" id="PS50893">
    <property type="entry name" value="ABC_TRANSPORTER_2"/>
    <property type="match status" value="2"/>
</dbReference>
<dbReference type="GO" id="GO:0016020">
    <property type="term" value="C:membrane"/>
    <property type="evidence" value="ECO:0007669"/>
    <property type="project" value="UniProtKB-SubCell"/>
</dbReference>
<dbReference type="InterPro" id="IPR003593">
    <property type="entry name" value="AAA+_ATPase"/>
</dbReference>
<dbReference type="GO" id="GO:0005524">
    <property type="term" value="F:ATP binding"/>
    <property type="evidence" value="ECO:0007669"/>
    <property type="project" value="UniProtKB-KW"/>
</dbReference>
<evidence type="ECO:0000256" key="4">
    <source>
        <dbReference type="ARBA" id="ARBA00022741"/>
    </source>
</evidence>
<evidence type="ECO:0000256" key="2">
    <source>
        <dbReference type="ARBA" id="ARBA00022448"/>
    </source>
</evidence>
<feature type="domain" description="ABC transporter" evidence="9">
    <location>
        <begin position="1073"/>
        <end position="1305"/>
    </location>
</feature>
<dbReference type="InterPro" id="IPR027417">
    <property type="entry name" value="P-loop_NTPase"/>
</dbReference>
<feature type="transmembrane region" description="Helical" evidence="8">
    <location>
        <begin position="388"/>
        <end position="408"/>
    </location>
</feature>